<dbReference type="GO" id="GO:0016740">
    <property type="term" value="F:transferase activity"/>
    <property type="evidence" value="ECO:0007669"/>
    <property type="project" value="UniProtKB-ARBA"/>
</dbReference>
<feature type="binding site" evidence="9">
    <location>
        <position position="364"/>
    </location>
    <ligand>
        <name>L-aspartate</name>
        <dbReference type="ChEBI" id="CHEBI:29991"/>
    </ligand>
</feature>
<feature type="binding site" evidence="9">
    <location>
        <position position="361"/>
    </location>
    <ligand>
        <name>ATP</name>
        <dbReference type="ChEBI" id="CHEBI:30616"/>
    </ligand>
</feature>
<dbReference type="InterPro" id="IPR002312">
    <property type="entry name" value="Asp/Asn-tRNA-synth_IIb"/>
</dbReference>
<organism evidence="11 12">
    <name type="scientific">Anaerocolumna jejuensis DSM 15929</name>
    <dbReference type="NCBI Taxonomy" id="1121322"/>
    <lineage>
        <taxon>Bacteria</taxon>
        <taxon>Bacillati</taxon>
        <taxon>Bacillota</taxon>
        <taxon>Clostridia</taxon>
        <taxon>Lachnospirales</taxon>
        <taxon>Lachnospiraceae</taxon>
        <taxon>Anaerocolumna</taxon>
    </lineage>
</organism>
<evidence type="ECO:0000256" key="2">
    <source>
        <dbReference type="ARBA" id="ARBA00005312"/>
    </source>
</evidence>
<sequence>MNSIFGKVNEMIEEKELKEKIGSVASFTGSVYKIRKMSGFSFVILRTARNLIQCVLDTGKETYEELCENASVRIKGMVRREERARAGFEIDIREIEILSLPAAEPPVVINNKEVKASLETKLDYRPVTLRNQKERAVFKIQEGILAGARKFLMEQKFTEIHSPKIVFAGVEGGANMFNLEYFGKEAYLSQSPQAFKQMMVAVFDRVFEIGAVYRAEKHDTARHLNEYIGLDLEMGYISSFYEIMETETAMLQAVMAYLSENYKEELELLEVNLPVIESIPSISFQEAKEWIQKEFKRNTADAYDFEPEEERLLCQLVKEKTGCEFVFVTHYPTAKRPFYAMEEEGERNVTKSFDLLFRGIEVTTGGQRIHDYHAQIEKMKERGMNPEAFESYLMLHKYGIAPHGGLGMGVERFTMSLLGRSNVREAALFPRDMNRLVP</sequence>
<protein>
    <recommendedName>
        <fullName evidence="9">Aspartate--tRNA ligase</fullName>
        <ecNumber evidence="9">6.1.1.12</ecNumber>
    </recommendedName>
    <alternativeName>
        <fullName evidence="9">Aspartyl-tRNA synthetase</fullName>
        <shortName evidence="9">AspRS</shortName>
    </alternativeName>
</protein>
<dbReference type="PRINTS" id="PR01042">
    <property type="entry name" value="TRNASYNTHASP"/>
</dbReference>
<keyword evidence="8 9" id="KW-0030">Aminoacyl-tRNA synthetase</keyword>
<comment type="subcellular location">
    <subcellularLocation>
        <location evidence="1 9">Cytoplasm</location>
    </subcellularLocation>
</comment>
<evidence type="ECO:0000256" key="3">
    <source>
        <dbReference type="ARBA" id="ARBA00022490"/>
    </source>
</evidence>
<keyword evidence="6 9" id="KW-0067">ATP-binding</keyword>
<evidence type="ECO:0000256" key="8">
    <source>
        <dbReference type="ARBA" id="ARBA00023146"/>
    </source>
</evidence>
<evidence type="ECO:0000256" key="5">
    <source>
        <dbReference type="ARBA" id="ARBA00022741"/>
    </source>
</evidence>
<dbReference type="GO" id="GO:0004815">
    <property type="term" value="F:aspartate-tRNA ligase activity"/>
    <property type="evidence" value="ECO:0007669"/>
    <property type="project" value="UniProtKB-UniRule"/>
</dbReference>
<feature type="binding site" evidence="9">
    <location>
        <begin position="214"/>
        <end position="216"/>
    </location>
    <ligand>
        <name>ATP</name>
        <dbReference type="ChEBI" id="CHEBI:30616"/>
    </ligand>
</feature>
<dbReference type="EMBL" id="FRAC01000006">
    <property type="protein sequence ID" value="SHJ54842.1"/>
    <property type="molecule type" value="Genomic_DNA"/>
</dbReference>
<dbReference type="InterPro" id="IPR004365">
    <property type="entry name" value="NA-bd_OB_tRNA"/>
</dbReference>
<comment type="catalytic activity">
    <reaction evidence="9">
        <text>tRNA(Asp) + L-aspartate + ATP = L-aspartyl-tRNA(Asp) + AMP + diphosphate</text>
        <dbReference type="Rhea" id="RHEA:19649"/>
        <dbReference type="Rhea" id="RHEA-COMP:9660"/>
        <dbReference type="Rhea" id="RHEA-COMP:9678"/>
        <dbReference type="ChEBI" id="CHEBI:29991"/>
        <dbReference type="ChEBI" id="CHEBI:30616"/>
        <dbReference type="ChEBI" id="CHEBI:33019"/>
        <dbReference type="ChEBI" id="CHEBI:78442"/>
        <dbReference type="ChEBI" id="CHEBI:78516"/>
        <dbReference type="ChEBI" id="CHEBI:456215"/>
        <dbReference type="EC" id="6.1.1.12"/>
    </reaction>
</comment>
<comment type="similarity">
    <text evidence="2 9">Belongs to the class-II aminoacyl-tRNA synthetase family. Type 2 subfamily.</text>
</comment>
<dbReference type="NCBIfam" id="NF003483">
    <property type="entry name" value="PRK05159.1"/>
    <property type="match status" value="1"/>
</dbReference>
<dbReference type="Pfam" id="PF01336">
    <property type="entry name" value="tRNA_anti-codon"/>
    <property type="match status" value="1"/>
</dbReference>
<dbReference type="InterPro" id="IPR006195">
    <property type="entry name" value="aa-tRNA-synth_II"/>
</dbReference>
<evidence type="ECO:0000256" key="4">
    <source>
        <dbReference type="ARBA" id="ARBA00022598"/>
    </source>
</evidence>
<dbReference type="SUPFAM" id="SSF55681">
    <property type="entry name" value="Class II aaRS and biotin synthetases"/>
    <property type="match status" value="1"/>
</dbReference>
<evidence type="ECO:0000256" key="6">
    <source>
        <dbReference type="ARBA" id="ARBA00022840"/>
    </source>
</evidence>
<keyword evidence="4 9" id="KW-0436">Ligase</keyword>
<evidence type="ECO:0000256" key="7">
    <source>
        <dbReference type="ARBA" id="ARBA00022917"/>
    </source>
</evidence>
<dbReference type="STRING" id="1121322.SAMN02745136_00348"/>
<dbReference type="PROSITE" id="PS50862">
    <property type="entry name" value="AA_TRNA_LIGASE_II"/>
    <property type="match status" value="1"/>
</dbReference>
<reference evidence="11 12" key="1">
    <citation type="submission" date="2016-11" db="EMBL/GenBank/DDBJ databases">
        <authorList>
            <person name="Jaros S."/>
            <person name="Januszkiewicz K."/>
            <person name="Wedrychowicz H."/>
        </authorList>
    </citation>
    <scope>NUCLEOTIDE SEQUENCE [LARGE SCALE GENOMIC DNA]</scope>
    <source>
        <strain evidence="11 12">DSM 15929</strain>
    </source>
</reference>
<accession>A0A1M6K7E7</accession>
<dbReference type="RefSeq" id="WP_073272327.1">
    <property type="nucleotide sequence ID" value="NZ_FRAC01000006.1"/>
</dbReference>
<name>A0A1M6K7E7_9FIRM</name>
<proteinExistence type="inferred from homology"/>
<evidence type="ECO:0000313" key="12">
    <source>
        <dbReference type="Proteomes" id="UP000184386"/>
    </source>
</evidence>
<feature type="binding site" evidence="9">
    <location>
        <begin position="409"/>
        <end position="412"/>
    </location>
    <ligand>
        <name>ATP</name>
        <dbReference type="ChEBI" id="CHEBI:30616"/>
    </ligand>
</feature>
<evidence type="ECO:0000256" key="1">
    <source>
        <dbReference type="ARBA" id="ARBA00004496"/>
    </source>
</evidence>
<feature type="binding site" evidence="9">
    <location>
        <position position="171"/>
    </location>
    <ligand>
        <name>L-aspartate</name>
        <dbReference type="ChEBI" id="CHEBI:29991"/>
    </ligand>
</feature>
<gene>
    <name evidence="9" type="primary">aspS</name>
    <name evidence="11" type="ORF">SAMN02745136_00348</name>
</gene>
<dbReference type="InterPro" id="IPR004523">
    <property type="entry name" value="Asp-tRNA_synthase_2"/>
</dbReference>
<dbReference type="PANTHER" id="PTHR43450:SF1">
    <property type="entry name" value="ASPARTATE--TRNA LIGASE, CYTOPLASMIC"/>
    <property type="match status" value="1"/>
</dbReference>
<comment type="function">
    <text evidence="9">Catalyzes the attachment of L-aspartate to tRNA(Asp) in a two-step reaction: L-aspartate is first activated by ATP to form Asp-AMP and then transferred to the acceptor end of tRNA(Asp).</text>
</comment>
<dbReference type="GO" id="GO:0005524">
    <property type="term" value="F:ATP binding"/>
    <property type="evidence" value="ECO:0007669"/>
    <property type="project" value="UniProtKB-UniRule"/>
</dbReference>
<dbReference type="Gene3D" id="3.30.930.10">
    <property type="entry name" value="Bira Bifunctional Protein, Domain 2"/>
    <property type="match status" value="1"/>
</dbReference>
<dbReference type="EC" id="6.1.1.12" evidence="9"/>
<dbReference type="HAMAP" id="MF_02075">
    <property type="entry name" value="Asp_tRNA_synth_type2"/>
    <property type="match status" value="1"/>
</dbReference>
<dbReference type="NCBIfam" id="TIGR00458">
    <property type="entry name" value="aspS_nondisc"/>
    <property type="match status" value="1"/>
</dbReference>
<dbReference type="GO" id="GO:0017101">
    <property type="term" value="C:aminoacyl-tRNA synthetase multienzyme complex"/>
    <property type="evidence" value="ECO:0007669"/>
    <property type="project" value="TreeGrafter"/>
</dbReference>
<dbReference type="Gene3D" id="2.40.50.140">
    <property type="entry name" value="Nucleic acid-binding proteins"/>
    <property type="match status" value="1"/>
</dbReference>
<dbReference type="GO" id="GO:0005829">
    <property type="term" value="C:cytosol"/>
    <property type="evidence" value="ECO:0007669"/>
    <property type="project" value="TreeGrafter"/>
</dbReference>
<comment type="subunit">
    <text evidence="9">Homodimer.</text>
</comment>
<dbReference type="PANTHER" id="PTHR43450">
    <property type="entry name" value="ASPARTYL-TRNA SYNTHETASE"/>
    <property type="match status" value="1"/>
</dbReference>
<dbReference type="OrthoDB" id="9762036at2"/>
<keyword evidence="3 9" id="KW-0963">Cytoplasm</keyword>
<comment type="caution">
    <text evidence="9">Lacks conserved residue(s) required for the propagation of feature annotation.</text>
</comment>
<dbReference type="GO" id="GO:0003723">
    <property type="term" value="F:RNA binding"/>
    <property type="evidence" value="ECO:0007669"/>
    <property type="project" value="TreeGrafter"/>
</dbReference>
<keyword evidence="5 9" id="KW-0547">Nucleotide-binding</keyword>
<keyword evidence="7 9" id="KW-0648">Protein biosynthesis</keyword>
<dbReference type="GO" id="GO:0140096">
    <property type="term" value="F:catalytic activity, acting on a protein"/>
    <property type="evidence" value="ECO:0007669"/>
    <property type="project" value="UniProtKB-ARBA"/>
</dbReference>
<feature type="region of interest" description="Aspartate" evidence="9">
    <location>
        <begin position="193"/>
        <end position="196"/>
    </location>
</feature>
<dbReference type="Proteomes" id="UP000184386">
    <property type="component" value="Unassembled WGS sequence"/>
</dbReference>
<dbReference type="FunFam" id="3.30.930.10:FF:000038">
    <property type="entry name" value="Aspartate--tRNA ligase"/>
    <property type="match status" value="1"/>
</dbReference>
<evidence type="ECO:0000256" key="9">
    <source>
        <dbReference type="HAMAP-Rule" id="MF_02075"/>
    </source>
</evidence>
<feature type="binding site" evidence="9">
    <location>
        <position position="368"/>
    </location>
    <ligand>
        <name>L-aspartate</name>
        <dbReference type="ChEBI" id="CHEBI:29991"/>
    </ligand>
</feature>
<evidence type="ECO:0000313" key="11">
    <source>
        <dbReference type="EMBL" id="SHJ54842.1"/>
    </source>
</evidence>
<evidence type="ECO:0000259" key="10">
    <source>
        <dbReference type="PROSITE" id="PS50862"/>
    </source>
</evidence>
<feature type="binding site" evidence="9">
    <location>
        <position position="214"/>
    </location>
    <ligand>
        <name>L-aspartate</name>
        <dbReference type="ChEBI" id="CHEBI:29991"/>
    </ligand>
</feature>
<dbReference type="SUPFAM" id="SSF50249">
    <property type="entry name" value="Nucleic acid-binding proteins"/>
    <property type="match status" value="1"/>
</dbReference>
<dbReference type="Pfam" id="PF00152">
    <property type="entry name" value="tRNA-synt_2"/>
    <property type="match status" value="1"/>
</dbReference>
<dbReference type="InterPro" id="IPR004364">
    <property type="entry name" value="Aa-tRNA-synt_II"/>
</dbReference>
<dbReference type="InterPro" id="IPR045864">
    <property type="entry name" value="aa-tRNA-synth_II/BPL/LPL"/>
</dbReference>
<keyword evidence="12" id="KW-1185">Reference proteome</keyword>
<dbReference type="AlphaFoldDB" id="A0A1M6K7E7"/>
<feature type="binding site" evidence="9">
    <location>
        <begin position="222"/>
        <end position="224"/>
    </location>
    <ligand>
        <name>ATP</name>
        <dbReference type="ChEBI" id="CHEBI:30616"/>
    </ligand>
</feature>
<dbReference type="InterPro" id="IPR012340">
    <property type="entry name" value="NA-bd_OB-fold"/>
</dbReference>
<dbReference type="GO" id="GO:0006422">
    <property type="term" value="P:aspartyl-tRNA aminoacylation"/>
    <property type="evidence" value="ECO:0007669"/>
    <property type="project" value="UniProtKB-UniRule"/>
</dbReference>
<feature type="domain" description="Aminoacyl-transfer RNA synthetases class-II family profile" evidence="10">
    <location>
        <begin position="138"/>
        <end position="438"/>
    </location>
</feature>